<proteinExistence type="inferred from homology"/>
<feature type="compositionally biased region" description="Polar residues" evidence="9">
    <location>
        <begin position="31"/>
        <end position="42"/>
    </location>
</feature>
<organism evidence="13">
    <name type="scientific">Grosmannia clavigera (strain kw1407 / UAMH 11150)</name>
    <name type="common">Blue stain fungus</name>
    <name type="synonym">Graphiocladiella clavigera</name>
    <dbReference type="NCBI Taxonomy" id="655863"/>
    <lineage>
        <taxon>Eukaryota</taxon>
        <taxon>Fungi</taxon>
        <taxon>Dikarya</taxon>
        <taxon>Ascomycota</taxon>
        <taxon>Pezizomycotina</taxon>
        <taxon>Sordariomycetes</taxon>
        <taxon>Sordariomycetidae</taxon>
        <taxon>Ophiostomatales</taxon>
        <taxon>Ophiostomataceae</taxon>
        <taxon>Leptographium</taxon>
    </lineage>
</organism>
<feature type="domain" description="Conserved oligomeric Golgi complex subunit 3 N-terminal" evidence="10">
    <location>
        <begin position="173"/>
        <end position="317"/>
    </location>
</feature>
<feature type="compositionally biased region" description="Low complexity" evidence="9">
    <location>
        <begin position="100"/>
        <end position="110"/>
    </location>
</feature>
<evidence type="ECO:0000313" key="13">
    <source>
        <dbReference type="Proteomes" id="UP000007796"/>
    </source>
</evidence>
<keyword evidence="5" id="KW-0653">Protein transport</keyword>
<dbReference type="Pfam" id="PF04136">
    <property type="entry name" value="COG3_N"/>
    <property type="match status" value="1"/>
</dbReference>
<dbReference type="PANTHER" id="PTHR13302">
    <property type="entry name" value="CONSERVED OLIGOMERIC GOLGI COMPLEX COMPONENT 3"/>
    <property type="match status" value="1"/>
</dbReference>
<evidence type="ECO:0000256" key="4">
    <source>
        <dbReference type="ARBA" id="ARBA00022448"/>
    </source>
</evidence>
<keyword evidence="4" id="KW-0813">Transport</keyword>
<comment type="similarity">
    <text evidence="2">Belongs to the COG3 family.</text>
</comment>
<evidence type="ECO:0000313" key="12">
    <source>
        <dbReference type="EMBL" id="EFX00892.1"/>
    </source>
</evidence>
<evidence type="ECO:0000256" key="9">
    <source>
        <dbReference type="SAM" id="MobiDB-lite"/>
    </source>
</evidence>
<feature type="region of interest" description="Disordered" evidence="9">
    <location>
        <begin position="15"/>
        <end position="63"/>
    </location>
</feature>
<gene>
    <name evidence="12" type="ORF">CMQ_1973</name>
</gene>
<sequence>MYEDSWYSFVPELQRGRNAAQGPGHRRRESLLQQPNGTSQSADVVEPLDKLLEEESDDDEESDMLQAHAEALLGRARSFPELKNEALRIKAIKAAAEEAATLRAPAKTAASRGRDGTKEKERQDRRKHRKKRVVTLEALCVEGADGEWLLQNEVPPLLDSYDADLLDASQQEFTDQLEMTERHLGGLIDDASGTLQLLSSLADSFRAVEEQTTSFQSQCNDLLSEQRRLEKLADEVGTDLYYYAYADGVTRRLNAIGASRLVDDESFGEILSNLDACIAFMTKHPTYRDAETYLARYQSLLTKALHLLEVGFNSRLEKVTAELSKQIAATQSESAQHALAYGRFEELLVDGSYSLIPNVQLVMGKSYDQAGAPWSGRQSFSVYVNTANNLLRTYLGWRDQNLRSIVHKEMEAFRSEAKGTATETASRNFIKQSFERSHQESLLFVRVFAIEPQYSTQVESAFVAIRGHRGELVNAINIAPLATNLQTALSATADLSIVCNVLGWITHEYLLLDYEDEDEDEGETTALATHSRQLAARLLTEHLWAFTDALFEAEIAKTITKAPVVPEALKIVSAADGHASSNAYPPVRHALELLVKFDQAMPKERCQRDSPVVFNIVKETILALQRAEARIKSSRSSTDGDLFMIKNLLILKNELLSLEIGDIRSSGGMQHFGQIWDALSMAQNLVGYFSTFIPGNSLWSRAAGVVSGAVPGAGERTSASGSLSTAGTAAAAAGSGTEQDVSEQLDEALRRSITAFTQKWGRQVHEATSRKLGGKNVAKIERELDELLQTAFSSQPEVVAKLKEAIQIQAEAHDEQKGSKISRV</sequence>
<dbReference type="Pfam" id="PF20671">
    <property type="entry name" value="COG3_C"/>
    <property type="match status" value="1"/>
</dbReference>
<keyword evidence="7" id="KW-0472">Membrane</keyword>
<dbReference type="EMBL" id="GL629795">
    <property type="protein sequence ID" value="EFX00892.1"/>
    <property type="molecule type" value="Genomic_DNA"/>
</dbReference>
<evidence type="ECO:0000256" key="5">
    <source>
        <dbReference type="ARBA" id="ARBA00022927"/>
    </source>
</evidence>
<dbReference type="AlphaFoldDB" id="F0XN96"/>
<dbReference type="STRING" id="655863.F0XN96"/>
<dbReference type="GO" id="GO:0000139">
    <property type="term" value="C:Golgi membrane"/>
    <property type="evidence" value="ECO:0007669"/>
    <property type="project" value="UniProtKB-SubCell"/>
</dbReference>
<name>F0XN96_GROCL</name>
<dbReference type="GO" id="GO:0007030">
    <property type="term" value="P:Golgi organization"/>
    <property type="evidence" value="ECO:0007669"/>
    <property type="project" value="TreeGrafter"/>
</dbReference>
<dbReference type="InterPro" id="IPR048320">
    <property type="entry name" value="COG3_N"/>
</dbReference>
<feature type="compositionally biased region" description="Basic and acidic residues" evidence="9">
    <location>
        <begin position="112"/>
        <end position="124"/>
    </location>
</feature>
<dbReference type="OrthoDB" id="296793at2759"/>
<keyword evidence="6" id="KW-0333">Golgi apparatus</keyword>
<accession>F0XN96</accession>
<dbReference type="HOGENOM" id="CLU_010042_0_0_1"/>
<dbReference type="GO" id="GO:0006914">
    <property type="term" value="P:autophagy"/>
    <property type="evidence" value="ECO:0007669"/>
    <property type="project" value="TreeGrafter"/>
</dbReference>
<feature type="region of interest" description="Disordered" evidence="9">
    <location>
        <begin position="100"/>
        <end position="129"/>
    </location>
</feature>
<dbReference type="InterPro" id="IPR007265">
    <property type="entry name" value="COG_su3"/>
</dbReference>
<dbReference type="GO" id="GO:0017119">
    <property type="term" value="C:Golgi transport complex"/>
    <property type="evidence" value="ECO:0007669"/>
    <property type="project" value="TreeGrafter"/>
</dbReference>
<dbReference type="InParanoid" id="F0XN96"/>
<evidence type="ECO:0000256" key="3">
    <source>
        <dbReference type="ARBA" id="ARBA00020976"/>
    </source>
</evidence>
<feature type="compositionally biased region" description="Acidic residues" evidence="9">
    <location>
        <begin position="54"/>
        <end position="63"/>
    </location>
</feature>
<evidence type="ECO:0000259" key="10">
    <source>
        <dbReference type="Pfam" id="PF04136"/>
    </source>
</evidence>
<keyword evidence="13" id="KW-1185">Reference proteome</keyword>
<dbReference type="InterPro" id="IPR048685">
    <property type="entry name" value="COG3_C"/>
</dbReference>
<dbReference type="eggNOG" id="KOG2604">
    <property type="taxonomic scope" value="Eukaryota"/>
</dbReference>
<comment type="subcellular location">
    <subcellularLocation>
        <location evidence="1">Golgi apparatus membrane</location>
        <topology evidence="1">Peripheral membrane protein</topology>
    </subcellularLocation>
</comment>
<dbReference type="Proteomes" id="UP000007796">
    <property type="component" value="Unassembled WGS sequence"/>
</dbReference>
<dbReference type="GO" id="GO:0006886">
    <property type="term" value="P:intracellular protein transport"/>
    <property type="evidence" value="ECO:0007669"/>
    <property type="project" value="InterPro"/>
</dbReference>
<reference evidence="12 13" key="1">
    <citation type="journal article" date="2011" name="Proc. Natl. Acad. Sci. U.S.A.">
        <title>Genome and transcriptome analyses of the mountain pine beetle-fungal symbiont Grosmannia clavigera, a lodgepole pine pathogen.</title>
        <authorList>
            <person name="DiGuistini S."/>
            <person name="Wang Y."/>
            <person name="Liao N.Y."/>
            <person name="Taylor G."/>
            <person name="Tanguay P."/>
            <person name="Feau N."/>
            <person name="Henrissat B."/>
            <person name="Chan S.K."/>
            <person name="Hesse-Orce U."/>
            <person name="Alamouti S.M."/>
            <person name="Tsui C.K.M."/>
            <person name="Docking R.T."/>
            <person name="Levasseur A."/>
            <person name="Haridas S."/>
            <person name="Robertson G."/>
            <person name="Birol I."/>
            <person name="Holt R.A."/>
            <person name="Marra M.A."/>
            <person name="Hamelin R.C."/>
            <person name="Hirst M."/>
            <person name="Jones S.J.M."/>
            <person name="Bohlmann J."/>
            <person name="Breuil C."/>
        </authorList>
    </citation>
    <scope>NUCLEOTIDE SEQUENCE [LARGE SCALE GENOMIC DNA]</scope>
    <source>
        <strain evidence="13">kw1407 / UAMH 11150</strain>
    </source>
</reference>
<feature type="domain" description="Conserved oligomeric Golgi complex subunit 3 C-terminal" evidence="11">
    <location>
        <begin position="337"/>
        <end position="674"/>
    </location>
</feature>
<evidence type="ECO:0000256" key="2">
    <source>
        <dbReference type="ARBA" id="ARBA00009936"/>
    </source>
</evidence>
<evidence type="ECO:0000256" key="8">
    <source>
        <dbReference type="ARBA" id="ARBA00031339"/>
    </source>
</evidence>
<evidence type="ECO:0000256" key="1">
    <source>
        <dbReference type="ARBA" id="ARBA00004395"/>
    </source>
</evidence>
<evidence type="ECO:0000256" key="7">
    <source>
        <dbReference type="ARBA" id="ARBA00023136"/>
    </source>
</evidence>
<dbReference type="RefSeq" id="XP_014170374.1">
    <property type="nucleotide sequence ID" value="XM_014314899.1"/>
</dbReference>
<protein>
    <recommendedName>
        <fullName evidence="3">Conserved oligomeric Golgi complex subunit 3</fullName>
    </recommendedName>
    <alternativeName>
        <fullName evidence="8">Component of oligomeric Golgi complex 3</fullName>
    </alternativeName>
</protein>
<dbReference type="GeneID" id="25974910"/>
<dbReference type="PANTHER" id="PTHR13302:SF8">
    <property type="entry name" value="CONSERVED OLIGOMERIC GOLGI COMPLEX SUBUNIT 3"/>
    <property type="match status" value="1"/>
</dbReference>
<evidence type="ECO:0000256" key="6">
    <source>
        <dbReference type="ARBA" id="ARBA00023034"/>
    </source>
</evidence>
<dbReference type="GO" id="GO:0006891">
    <property type="term" value="P:intra-Golgi vesicle-mediated transport"/>
    <property type="evidence" value="ECO:0007669"/>
    <property type="project" value="TreeGrafter"/>
</dbReference>
<dbReference type="GO" id="GO:0005801">
    <property type="term" value="C:cis-Golgi network"/>
    <property type="evidence" value="ECO:0007669"/>
    <property type="project" value="InterPro"/>
</dbReference>
<evidence type="ECO:0000259" key="11">
    <source>
        <dbReference type="Pfam" id="PF20671"/>
    </source>
</evidence>